<dbReference type="GO" id="GO:0005856">
    <property type="term" value="C:cytoskeleton"/>
    <property type="evidence" value="ECO:0007669"/>
    <property type="project" value="UniProtKB-SubCell"/>
</dbReference>
<evidence type="ECO:0000256" key="9">
    <source>
        <dbReference type="ARBA" id="ARBA00022968"/>
    </source>
</evidence>
<evidence type="ECO:0000313" key="18">
    <source>
        <dbReference type="EMBL" id="KAF7489755.1"/>
    </source>
</evidence>
<dbReference type="InterPro" id="IPR027659">
    <property type="entry name" value="Sgcb"/>
</dbReference>
<reference evidence="18" key="2">
    <citation type="submission" date="2020-01" db="EMBL/GenBank/DDBJ databases">
        <authorList>
            <person name="Korhonen P.K.K."/>
            <person name="Guangxu M.G."/>
            <person name="Wang T.W."/>
            <person name="Stroehlein A.J.S."/>
            <person name="Young N.D."/>
            <person name="Ang C.-S.A."/>
            <person name="Fernando D.W.F."/>
            <person name="Lu H.L."/>
            <person name="Taylor S.T."/>
            <person name="Ehtesham M.E.M."/>
            <person name="Najaraj S.H.N."/>
            <person name="Harsha G.H.G."/>
            <person name="Madugundu A.M."/>
            <person name="Renuse S.R."/>
            <person name="Holt D.H."/>
            <person name="Pandey A.P."/>
            <person name="Papenfuss A.P."/>
            <person name="Gasser R.B.G."/>
            <person name="Fischer K.F."/>
        </authorList>
    </citation>
    <scope>NUCLEOTIDE SEQUENCE</scope>
    <source>
        <strain evidence="18">SSS_KF_BRIS2020</strain>
    </source>
</reference>
<keyword evidence="10 17" id="KW-1133">Transmembrane helix</keyword>
<dbReference type="PANTHER" id="PTHR21142:SF2">
    <property type="entry name" value="BETA-SARCOGLYCAN"/>
    <property type="match status" value="1"/>
</dbReference>
<feature type="compositionally biased region" description="Acidic residues" evidence="16">
    <location>
        <begin position="39"/>
        <end position="51"/>
    </location>
</feature>
<feature type="transmembrane region" description="Helical" evidence="17">
    <location>
        <begin position="63"/>
        <end position="88"/>
    </location>
</feature>
<protein>
    <recommendedName>
        <fullName evidence="5">Beta-sarcoglycan</fullName>
    </recommendedName>
</protein>
<sequence length="314" mass="35268">MSMTSTKIIEASIDPRNSTIQSNVCEQINDSDHNREINADDDSEDGDEDEDQLVSKRNHLIKFGLTAITIFLLIVSISTTITLLIIIYRLRLIPGFEYFTITDDGDIVFHRDTYIDRIQLQQNQIDDVESITGNVALESGSSSLRINRDGIELRSRSGLEVRCPKTGKILFPFDISSIPLDSIKTLSVPNGIGDVKMIRSPIDKDLVISSTKKLNFRGNKGIHLEGKKIRLEANKIYLSSKNSNIILDGKKGVYLNMERFKNKIITEKQPFDASKLQYKLCVCGKNGRLFKMAVKDQSSSCSDARFPESDNPCI</sequence>
<evidence type="ECO:0000256" key="4">
    <source>
        <dbReference type="ARBA" id="ARBA00007574"/>
    </source>
</evidence>
<comment type="subcellular location">
    <subcellularLocation>
        <location evidence="3">Cell membrane</location>
        <location evidence="3">Sarcolemma</location>
        <topology evidence="3">Single-pass type II membrane protein</topology>
    </subcellularLocation>
    <subcellularLocation>
        <location evidence="2">Cytoplasm</location>
        <location evidence="2">Cytoskeleton</location>
    </subcellularLocation>
</comment>
<organism evidence="18">
    <name type="scientific">Sarcoptes scabiei</name>
    <name type="common">Itch mite</name>
    <name type="synonym">Acarus scabiei</name>
    <dbReference type="NCBI Taxonomy" id="52283"/>
    <lineage>
        <taxon>Eukaryota</taxon>
        <taxon>Metazoa</taxon>
        <taxon>Ecdysozoa</taxon>
        <taxon>Arthropoda</taxon>
        <taxon>Chelicerata</taxon>
        <taxon>Arachnida</taxon>
        <taxon>Acari</taxon>
        <taxon>Acariformes</taxon>
        <taxon>Sarcoptiformes</taxon>
        <taxon>Astigmata</taxon>
        <taxon>Psoroptidia</taxon>
        <taxon>Sarcoptoidea</taxon>
        <taxon>Sarcoptidae</taxon>
        <taxon>Sarcoptinae</taxon>
        <taxon>Sarcoptes</taxon>
    </lineage>
</organism>
<evidence type="ECO:0000256" key="11">
    <source>
        <dbReference type="ARBA" id="ARBA00023136"/>
    </source>
</evidence>
<keyword evidence="9" id="KW-0735">Signal-anchor</keyword>
<comment type="function">
    <text evidence="1">Component of the sarcoglycan complex, a subcomplex of the dystrophin-glycoprotein complex which forms a link between the F-actin cytoskeleton and the extracellular matrix.</text>
</comment>
<keyword evidence="6" id="KW-1003">Cell membrane</keyword>
<dbReference type="OMA" id="KLCVCGK"/>
<evidence type="ECO:0000256" key="7">
    <source>
        <dbReference type="ARBA" id="ARBA00022490"/>
    </source>
</evidence>
<dbReference type="EnsemblMetazoa" id="SSS_4362s_mrna">
    <property type="protein sequence ID" value="KAF7489755.1"/>
    <property type="gene ID" value="SSS_4362"/>
</dbReference>
<evidence type="ECO:0000256" key="13">
    <source>
        <dbReference type="ARBA" id="ARBA00023180"/>
    </source>
</evidence>
<evidence type="ECO:0000256" key="8">
    <source>
        <dbReference type="ARBA" id="ARBA00022692"/>
    </source>
</evidence>
<keyword evidence="14" id="KW-0206">Cytoskeleton</keyword>
<evidence type="ECO:0000313" key="20">
    <source>
        <dbReference type="Proteomes" id="UP000070412"/>
    </source>
</evidence>
<dbReference type="Proteomes" id="UP000070412">
    <property type="component" value="Unassembled WGS sequence"/>
</dbReference>
<evidence type="ECO:0000313" key="19">
    <source>
        <dbReference type="EnsemblMetazoa" id="KAF7489755.1"/>
    </source>
</evidence>
<keyword evidence="8 17" id="KW-0812">Transmembrane</keyword>
<accession>A0A834R4W5</accession>
<dbReference type="GO" id="GO:0016012">
    <property type="term" value="C:sarcoglycan complex"/>
    <property type="evidence" value="ECO:0007669"/>
    <property type="project" value="InterPro"/>
</dbReference>
<dbReference type="AlphaFoldDB" id="A0A834R4W5"/>
<keyword evidence="13" id="KW-0325">Glycoprotein</keyword>
<dbReference type="OrthoDB" id="5843723at2759"/>
<proteinExistence type="inferred from homology"/>
<evidence type="ECO:0000256" key="1">
    <source>
        <dbReference type="ARBA" id="ARBA00002860"/>
    </source>
</evidence>
<feature type="region of interest" description="Disordered" evidence="16">
    <location>
        <begin position="30"/>
        <end position="51"/>
    </location>
</feature>
<dbReference type="EMBL" id="WVUK01000064">
    <property type="protein sequence ID" value="KAF7489755.1"/>
    <property type="molecule type" value="Genomic_DNA"/>
</dbReference>
<dbReference type="PANTHER" id="PTHR21142">
    <property type="entry name" value="SARCOGLYCANS"/>
    <property type="match status" value="1"/>
</dbReference>
<evidence type="ECO:0000256" key="2">
    <source>
        <dbReference type="ARBA" id="ARBA00004245"/>
    </source>
</evidence>
<evidence type="ECO:0000256" key="5">
    <source>
        <dbReference type="ARBA" id="ARBA00015329"/>
    </source>
</evidence>
<gene>
    <name evidence="18" type="ORF">SSS_4362</name>
</gene>
<keyword evidence="11 17" id="KW-0472">Membrane</keyword>
<comment type="subunit">
    <text evidence="15">Cross-link to form 2 major subcomplexes: one consisting of SGCB, SGCD and SGCG and the other consisting of SGCB and SGCD. The association between SGCB and SGCG is particularly strong while SGCA is loosely associated with the other sarcoglycans.</text>
</comment>
<dbReference type="Pfam" id="PF04790">
    <property type="entry name" value="Sarcoglycan_1"/>
    <property type="match status" value="1"/>
</dbReference>
<dbReference type="InterPro" id="IPR006875">
    <property type="entry name" value="Sarcoglycan"/>
</dbReference>
<evidence type="ECO:0000256" key="12">
    <source>
        <dbReference type="ARBA" id="ARBA00023157"/>
    </source>
</evidence>
<keyword evidence="12" id="KW-1015">Disulfide bond</keyword>
<name>A0A834R4W5_SARSC</name>
<keyword evidence="20" id="KW-1185">Reference proteome</keyword>
<reference evidence="19" key="3">
    <citation type="submission" date="2022-06" db="UniProtKB">
        <authorList>
            <consortium name="EnsemblMetazoa"/>
        </authorList>
    </citation>
    <scope>IDENTIFICATION</scope>
</reference>
<keyword evidence="7" id="KW-0963">Cytoplasm</keyword>
<evidence type="ECO:0000256" key="6">
    <source>
        <dbReference type="ARBA" id="ARBA00022475"/>
    </source>
</evidence>
<evidence type="ECO:0000256" key="10">
    <source>
        <dbReference type="ARBA" id="ARBA00022989"/>
    </source>
</evidence>
<evidence type="ECO:0000256" key="15">
    <source>
        <dbReference type="ARBA" id="ARBA00026041"/>
    </source>
</evidence>
<evidence type="ECO:0000256" key="16">
    <source>
        <dbReference type="SAM" id="MobiDB-lite"/>
    </source>
</evidence>
<comment type="similarity">
    <text evidence="4">Belongs to the sarcoglycan beta/delta/gamma/zeta family.</text>
</comment>
<dbReference type="GO" id="GO:0007517">
    <property type="term" value="P:muscle organ development"/>
    <property type="evidence" value="ECO:0007669"/>
    <property type="project" value="InterPro"/>
</dbReference>
<evidence type="ECO:0000256" key="17">
    <source>
        <dbReference type="SAM" id="Phobius"/>
    </source>
</evidence>
<reference evidence="20" key="1">
    <citation type="journal article" date="2020" name="PLoS Negl. Trop. Dis.">
        <title>High-quality nuclear genome for Sarcoptes scabiei-A critical resource for a neglected parasite.</title>
        <authorList>
            <person name="Korhonen P.K."/>
            <person name="Gasser R.B."/>
            <person name="Ma G."/>
            <person name="Wang T."/>
            <person name="Stroehlein A.J."/>
            <person name="Young N.D."/>
            <person name="Ang C.S."/>
            <person name="Fernando D.D."/>
            <person name="Lu H.C."/>
            <person name="Taylor S."/>
            <person name="Reynolds S.L."/>
            <person name="Mofiz E."/>
            <person name="Najaraj S.H."/>
            <person name="Gowda H."/>
            <person name="Madugundu A."/>
            <person name="Renuse S."/>
            <person name="Holt D."/>
            <person name="Pandey A."/>
            <person name="Papenfuss A.T."/>
            <person name="Fischer K."/>
        </authorList>
    </citation>
    <scope>NUCLEOTIDE SEQUENCE [LARGE SCALE GENOMIC DNA]</scope>
</reference>
<evidence type="ECO:0000256" key="3">
    <source>
        <dbReference type="ARBA" id="ARBA00004274"/>
    </source>
</evidence>
<dbReference type="GO" id="GO:0042383">
    <property type="term" value="C:sarcolemma"/>
    <property type="evidence" value="ECO:0007669"/>
    <property type="project" value="UniProtKB-SubCell"/>
</dbReference>
<evidence type="ECO:0000256" key="14">
    <source>
        <dbReference type="ARBA" id="ARBA00023212"/>
    </source>
</evidence>